<evidence type="ECO:0000256" key="7">
    <source>
        <dbReference type="SAM" id="Phobius"/>
    </source>
</evidence>
<dbReference type="InterPro" id="IPR050121">
    <property type="entry name" value="Cytochrome_P450_monoxygenase"/>
</dbReference>
<dbReference type="PANTHER" id="PTHR24305">
    <property type="entry name" value="CYTOCHROME P450"/>
    <property type="match status" value="1"/>
</dbReference>
<evidence type="ECO:0000313" key="9">
    <source>
        <dbReference type="Proteomes" id="UP001152300"/>
    </source>
</evidence>
<evidence type="ECO:0000256" key="5">
    <source>
        <dbReference type="ARBA" id="ARBA00023026"/>
    </source>
</evidence>
<evidence type="ECO:0000313" key="8">
    <source>
        <dbReference type="EMBL" id="KAJ8069260.1"/>
    </source>
</evidence>
<dbReference type="Pfam" id="PF00067">
    <property type="entry name" value="p450"/>
    <property type="match status" value="1"/>
</dbReference>
<protein>
    <recommendedName>
        <fullName evidence="10">Cytochrome P450</fullName>
    </recommendedName>
</protein>
<dbReference type="OrthoDB" id="1470350at2759"/>
<keyword evidence="6" id="KW-0349">Heme</keyword>
<dbReference type="Proteomes" id="UP001152300">
    <property type="component" value="Unassembled WGS sequence"/>
</dbReference>
<evidence type="ECO:0000256" key="2">
    <source>
        <dbReference type="ARBA" id="ARBA00010617"/>
    </source>
</evidence>
<sequence length="525" mass="59375">MALGNSLKTIILYLLYIPYILVELVNLIPFIFRLRFPLSEIPGPRTASWTRFWWVKTLYHKKTAHEMVRLDKEYGPIVRISPNSILVSDPETTRKVLGVGSIFARGPWFDSLRLDPYTTNVVSERNSKKHQQMRSILSAGLSGKDTDLELIIKKHVSRWIGILDNKYTSANDRHVTVDLSKGLTFLTLDIITELCLGEPFYCLDKTTDPYGFLEALQTGVITQQYISVLLELKDFLFFLGRFDFIRSRIFPNKNDETGIGRVMGTIHNIVERRLNGIGEKANLKQDMLNSFLSKGLTLDQASSELVVVLTSGVVSTSYAAQSIISCMTANPQACCKLQNEIDSTVAHENTGQDSSIKDCTLSKMPYLQACIAEGLRICPPISLLREHEVPSPGVILHGYRIPGGTFIGFNTIATQLQSVYGDHPEEFRPERWLIDDEAQLKQMHRNLELVFGYSASKCLGINIANMELNRFIFEVFRNYKITFANPESPWKACSDLLPSDLQVKIERREIHIQTNGIQINGIHSP</sequence>
<keyword evidence="7" id="KW-0812">Transmembrane</keyword>
<dbReference type="PANTHER" id="PTHR24305:SF232">
    <property type="entry name" value="P450, PUTATIVE (EUROFUNG)-RELATED"/>
    <property type="match status" value="1"/>
</dbReference>
<evidence type="ECO:0008006" key="10">
    <source>
        <dbReference type="Google" id="ProtNLM"/>
    </source>
</evidence>
<feature type="binding site" description="axial binding residue" evidence="6">
    <location>
        <position position="458"/>
    </location>
    <ligand>
        <name>heme</name>
        <dbReference type="ChEBI" id="CHEBI:30413"/>
    </ligand>
    <ligandPart>
        <name>Fe</name>
        <dbReference type="ChEBI" id="CHEBI:18248"/>
    </ligandPart>
</feature>
<keyword evidence="3 6" id="KW-0479">Metal-binding</keyword>
<keyword evidence="7" id="KW-1133">Transmembrane helix</keyword>
<dbReference type="AlphaFoldDB" id="A0A9X0AUP6"/>
<dbReference type="InterPro" id="IPR036396">
    <property type="entry name" value="Cyt_P450_sf"/>
</dbReference>
<dbReference type="GO" id="GO:0004497">
    <property type="term" value="F:monooxygenase activity"/>
    <property type="evidence" value="ECO:0007669"/>
    <property type="project" value="InterPro"/>
</dbReference>
<keyword evidence="9" id="KW-1185">Reference proteome</keyword>
<dbReference type="PRINTS" id="PR00463">
    <property type="entry name" value="EP450I"/>
</dbReference>
<keyword evidence="4 6" id="KW-0408">Iron</keyword>
<dbReference type="GO" id="GO:0005506">
    <property type="term" value="F:iron ion binding"/>
    <property type="evidence" value="ECO:0007669"/>
    <property type="project" value="InterPro"/>
</dbReference>
<comment type="similarity">
    <text evidence="2">Belongs to the cytochrome P450 family.</text>
</comment>
<feature type="transmembrane region" description="Helical" evidence="7">
    <location>
        <begin position="12"/>
        <end position="32"/>
    </location>
</feature>
<comment type="cofactor">
    <cofactor evidence="1 6">
        <name>heme</name>
        <dbReference type="ChEBI" id="CHEBI:30413"/>
    </cofactor>
</comment>
<evidence type="ECO:0000256" key="6">
    <source>
        <dbReference type="PIRSR" id="PIRSR602401-1"/>
    </source>
</evidence>
<organism evidence="8 9">
    <name type="scientific">Sclerotinia nivalis</name>
    <dbReference type="NCBI Taxonomy" id="352851"/>
    <lineage>
        <taxon>Eukaryota</taxon>
        <taxon>Fungi</taxon>
        <taxon>Dikarya</taxon>
        <taxon>Ascomycota</taxon>
        <taxon>Pezizomycotina</taxon>
        <taxon>Leotiomycetes</taxon>
        <taxon>Helotiales</taxon>
        <taxon>Sclerotiniaceae</taxon>
        <taxon>Sclerotinia</taxon>
    </lineage>
</organism>
<reference evidence="8" key="1">
    <citation type="submission" date="2022-11" db="EMBL/GenBank/DDBJ databases">
        <title>Genome Resource of Sclerotinia nivalis Strain SnTB1, a Plant Pathogen Isolated from American Ginseng.</title>
        <authorList>
            <person name="Fan S."/>
        </authorList>
    </citation>
    <scope>NUCLEOTIDE SEQUENCE</scope>
    <source>
        <strain evidence="8">SnTB1</strain>
    </source>
</reference>
<dbReference type="SUPFAM" id="SSF48264">
    <property type="entry name" value="Cytochrome P450"/>
    <property type="match status" value="1"/>
</dbReference>
<dbReference type="InterPro" id="IPR002401">
    <property type="entry name" value="Cyt_P450_E_grp-I"/>
</dbReference>
<evidence type="ECO:0000256" key="1">
    <source>
        <dbReference type="ARBA" id="ARBA00001971"/>
    </source>
</evidence>
<keyword evidence="5" id="KW-0843">Virulence</keyword>
<dbReference type="GO" id="GO:0016705">
    <property type="term" value="F:oxidoreductase activity, acting on paired donors, with incorporation or reduction of molecular oxygen"/>
    <property type="evidence" value="ECO:0007669"/>
    <property type="project" value="InterPro"/>
</dbReference>
<dbReference type="GO" id="GO:0020037">
    <property type="term" value="F:heme binding"/>
    <property type="evidence" value="ECO:0007669"/>
    <property type="project" value="InterPro"/>
</dbReference>
<name>A0A9X0AUP6_9HELO</name>
<keyword evidence="7" id="KW-0472">Membrane</keyword>
<evidence type="ECO:0000256" key="3">
    <source>
        <dbReference type="ARBA" id="ARBA00022723"/>
    </source>
</evidence>
<accession>A0A9X0AUP6</accession>
<gene>
    <name evidence="8" type="ORF">OCU04_002923</name>
</gene>
<proteinExistence type="inferred from homology"/>
<dbReference type="Gene3D" id="1.10.630.10">
    <property type="entry name" value="Cytochrome P450"/>
    <property type="match status" value="1"/>
</dbReference>
<evidence type="ECO:0000256" key="4">
    <source>
        <dbReference type="ARBA" id="ARBA00023004"/>
    </source>
</evidence>
<dbReference type="EMBL" id="JAPEIS010000002">
    <property type="protein sequence ID" value="KAJ8069260.1"/>
    <property type="molecule type" value="Genomic_DNA"/>
</dbReference>
<dbReference type="InterPro" id="IPR001128">
    <property type="entry name" value="Cyt_P450"/>
</dbReference>
<comment type="caution">
    <text evidence="8">The sequence shown here is derived from an EMBL/GenBank/DDBJ whole genome shotgun (WGS) entry which is preliminary data.</text>
</comment>